<dbReference type="EMBL" id="BMDQ01000002">
    <property type="protein sequence ID" value="GGI57738.1"/>
    <property type="molecule type" value="Genomic_DNA"/>
</dbReference>
<sequence length="151" mass="17596">MKTKKKTYLLLVVVISVWGTIAYKIIAAYSEDMPEINTPNLALHTDYKLEYAKDTFSIQPLERDPFLGTIYKPKAQSKSVVKKQKEVLWKPIEYLGVIANERDKIFIISIANKQTLFKTGQQLDSIKLIRGNKKYITLRYKHQNKTFKLKQ</sequence>
<dbReference type="Proteomes" id="UP000624701">
    <property type="component" value="Unassembled WGS sequence"/>
</dbReference>
<reference evidence="2" key="1">
    <citation type="journal article" date="2019" name="Int. J. Syst. Evol. Microbiol.">
        <title>The Global Catalogue of Microorganisms (GCM) 10K type strain sequencing project: providing services to taxonomists for standard genome sequencing and annotation.</title>
        <authorList>
            <consortium name="The Broad Institute Genomics Platform"/>
            <consortium name="The Broad Institute Genome Sequencing Center for Infectious Disease"/>
            <person name="Wu L."/>
            <person name="Ma J."/>
        </authorList>
    </citation>
    <scope>NUCLEOTIDE SEQUENCE [LARGE SCALE GENOMIC DNA]</scope>
    <source>
        <strain evidence="2">CCM 8681</strain>
    </source>
</reference>
<proteinExistence type="predicted"/>
<organism evidence="1 2">
    <name type="scientific">Winogradskyella haliclonae</name>
    <dbReference type="NCBI Taxonomy" id="2048558"/>
    <lineage>
        <taxon>Bacteria</taxon>
        <taxon>Pseudomonadati</taxon>
        <taxon>Bacteroidota</taxon>
        <taxon>Flavobacteriia</taxon>
        <taxon>Flavobacteriales</taxon>
        <taxon>Flavobacteriaceae</taxon>
        <taxon>Winogradskyella</taxon>
    </lineage>
</organism>
<name>A0ABQ2C1U6_9FLAO</name>
<evidence type="ECO:0008006" key="3">
    <source>
        <dbReference type="Google" id="ProtNLM"/>
    </source>
</evidence>
<evidence type="ECO:0000313" key="1">
    <source>
        <dbReference type="EMBL" id="GGI57738.1"/>
    </source>
</evidence>
<gene>
    <name evidence="1" type="ORF">GCM10011444_20470</name>
</gene>
<dbReference type="RefSeq" id="WP_188374648.1">
    <property type="nucleotide sequence ID" value="NZ_BMDQ01000002.1"/>
</dbReference>
<comment type="caution">
    <text evidence="1">The sequence shown here is derived from an EMBL/GenBank/DDBJ whole genome shotgun (WGS) entry which is preliminary data.</text>
</comment>
<accession>A0ABQ2C1U6</accession>
<protein>
    <recommendedName>
        <fullName evidence="3">Type IV pilus biogenesis</fullName>
    </recommendedName>
</protein>
<keyword evidence="2" id="KW-1185">Reference proteome</keyword>
<evidence type="ECO:0000313" key="2">
    <source>
        <dbReference type="Proteomes" id="UP000624701"/>
    </source>
</evidence>